<dbReference type="Proteomes" id="UP000682733">
    <property type="component" value="Unassembled WGS sequence"/>
</dbReference>
<evidence type="ECO:0000313" key="3">
    <source>
        <dbReference type="Proteomes" id="UP000682733"/>
    </source>
</evidence>
<dbReference type="EMBL" id="CAJOBA010021550">
    <property type="protein sequence ID" value="CAF3913042.1"/>
    <property type="molecule type" value="Genomic_DNA"/>
</dbReference>
<reference evidence="2" key="1">
    <citation type="submission" date="2021-02" db="EMBL/GenBank/DDBJ databases">
        <authorList>
            <person name="Nowell W R."/>
        </authorList>
    </citation>
    <scope>NUCLEOTIDE SEQUENCE</scope>
</reference>
<comment type="caution">
    <text evidence="2">The sequence shown here is derived from an EMBL/GenBank/DDBJ whole genome shotgun (WGS) entry which is preliminary data.</text>
</comment>
<evidence type="ECO:0000313" key="1">
    <source>
        <dbReference type="EMBL" id="CAF1130465.1"/>
    </source>
</evidence>
<accession>A0A8S2LMG6</accession>
<protein>
    <submittedName>
        <fullName evidence="2">Uncharacterized protein</fullName>
    </submittedName>
</protein>
<name>A0A8S2LMG6_9BILA</name>
<dbReference type="EMBL" id="CAJNOK010011028">
    <property type="protein sequence ID" value="CAF1130465.1"/>
    <property type="molecule type" value="Genomic_DNA"/>
</dbReference>
<dbReference type="Proteomes" id="UP000677228">
    <property type="component" value="Unassembled WGS sequence"/>
</dbReference>
<dbReference type="AlphaFoldDB" id="A0A8S2LMG6"/>
<feature type="non-terminal residue" evidence="2">
    <location>
        <position position="1"/>
    </location>
</feature>
<proteinExistence type="predicted"/>
<evidence type="ECO:0000313" key="2">
    <source>
        <dbReference type="EMBL" id="CAF3913042.1"/>
    </source>
</evidence>
<gene>
    <name evidence="1" type="ORF">OVA965_LOCUS20626</name>
    <name evidence="2" type="ORF">TMI583_LOCUS21059</name>
</gene>
<sequence>NETVLSLVSLPNFTSIVHTLSQIHSIYIYCFDDNLQFLKSWSESYPKVQAVFSTEERLLFKLAIDMSLYFTKIGDDHNRTGNTLSADKNYENSQNIIAKMIQYLSK</sequence>
<organism evidence="2 3">
    <name type="scientific">Didymodactylos carnosus</name>
    <dbReference type="NCBI Taxonomy" id="1234261"/>
    <lineage>
        <taxon>Eukaryota</taxon>
        <taxon>Metazoa</taxon>
        <taxon>Spiralia</taxon>
        <taxon>Gnathifera</taxon>
        <taxon>Rotifera</taxon>
        <taxon>Eurotatoria</taxon>
        <taxon>Bdelloidea</taxon>
        <taxon>Philodinida</taxon>
        <taxon>Philodinidae</taxon>
        <taxon>Didymodactylos</taxon>
    </lineage>
</organism>